<dbReference type="Pfam" id="PF00271">
    <property type="entry name" value="Helicase_C"/>
    <property type="match status" value="1"/>
</dbReference>
<feature type="domain" description="DEAD-box RNA helicase Q" evidence="17">
    <location>
        <begin position="72"/>
        <end position="100"/>
    </location>
</feature>
<dbReference type="InterPro" id="IPR011545">
    <property type="entry name" value="DEAD/DEAH_box_helicase_dom"/>
</dbReference>
<evidence type="ECO:0000256" key="11">
    <source>
        <dbReference type="ARBA" id="ARBA00037449"/>
    </source>
</evidence>
<dbReference type="SMART" id="SM00487">
    <property type="entry name" value="DEXDc"/>
    <property type="match status" value="1"/>
</dbReference>
<dbReference type="PROSITE" id="PS00039">
    <property type="entry name" value="DEAD_ATP_HELICASE"/>
    <property type="match status" value="1"/>
</dbReference>
<dbReference type="Proteomes" id="UP000692954">
    <property type="component" value="Unassembled WGS sequence"/>
</dbReference>
<evidence type="ECO:0000259" key="16">
    <source>
        <dbReference type="PROSITE" id="PS51194"/>
    </source>
</evidence>
<dbReference type="EC" id="3.6.4.13" evidence="3"/>
<keyword evidence="8 13" id="KW-0347">Helicase</keyword>
<dbReference type="CDD" id="cd00268">
    <property type="entry name" value="DEADc"/>
    <property type="match status" value="1"/>
</dbReference>
<comment type="subcellular location">
    <subcellularLocation>
        <location evidence="1">Nucleus</location>
        <location evidence="1">Nucleolus</location>
    </subcellularLocation>
</comment>
<feature type="domain" description="Helicase C-terminal" evidence="16">
    <location>
        <begin position="304"/>
        <end position="451"/>
    </location>
</feature>
<dbReference type="PANTHER" id="PTHR47958">
    <property type="entry name" value="ATP-DEPENDENT RNA HELICASE DBP3"/>
    <property type="match status" value="1"/>
</dbReference>
<proteinExistence type="inferred from homology"/>
<evidence type="ECO:0000256" key="12">
    <source>
        <dbReference type="PROSITE-ProRule" id="PRU00552"/>
    </source>
</evidence>
<dbReference type="InterPro" id="IPR000629">
    <property type="entry name" value="RNA-helicase_DEAD-box_CS"/>
</dbReference>
<dbReference type="Pfam" id="PF00270">
    <property type="entry name" value="DEAD"/>
    <property type="match status" value="1"/>
</dbReference>
<dbReference type="GO" id="GO:0003676">
    <property type="term" value="F:nucleic acid binding"/>
    <property type="evidence" value="ECO:0007669"/>
    <property type="project" value="InterPro"/>
</dbReference>
<dbReference type="OrthoDB" id="196131at2759"/>
<dbReference type="FunFam" id="3.40.50.300:FF:000008">
    <property type="entry name" value="ATP-dependent RNA helicase RhlB"/>
    <property type="match status" value="1"/>
</dbReference>
<keyword evidence="10" id="KW-0539">Nucleus</keyword>
<evidence type="ECO:0000256" key="6">
    <source>
        <dbReference type="ARBA" id="ARBA00022741"/>
    </source>
</evidence>
<evidence type="ECO:0000256" key="3">
    <source>
        <dbReference type="ARBA" id="ARBA00012552"/>
    </source>
</evidence>
<evidence type="ECO:0000256" key="13">
    <source>
        <dbReference type="RuleBase" id="RU000492"/>
    </source>
</evidence>
<accession>A0A8S1LIN5</accession>
<dbReference type="PROSITE" id="PS51195">
    <property type="entry name" value="Q_MOTIF"/>
    <property type="match status" value="1"/>
</dbReference>
<dbReference type="FunFam" id="3.40.50.300:FF:000079">
    <property type="entry name" value="probable ATP-dependent RNA helicase DDX17"/>
    <property type="match status" value="1"/>
</dbReference>
<dbReference type="PROSITE" id="PS51194">
    <property type="entry name" value="HELICASE_CTER"/>
    <property type="match status" value="1"/>
</dbReference>
<feature type="region of interest" description="Disordered" evidence="14">
    <location>
        <begin position="454"/>
        <end position="538"/>
    </location>
</feature>
<evidence type="ECO:0000259" key="17">
    <source>
        <dbReference type="PROSITE" id="PS51195"/>
    </source>
</evidence>
<dbReference type="InterPro" id="IPR014001">
    <property type="entry name" value="Helicase_ATP-bd"/>
</dbReference>
<evidence type="ECO:0000256" key="4">
    <source>
        <dbReference type="ARBA" id="ARBA00022517"/>
    </source>
</evidence>
<evidence type="ECO:0000259" key="15">
    <source>
        <dbReference type="PROSITE" id="PS51192"/>
    </source>
</evidence>
<keyword evidence="6 13" id="KW-0547">Nucleotide-binding</keyword>
<organism evidence="18 19">
    <name type="scientific">Paramecium sonneborni</name>
    <dbReference type="NCBI Taxonomy" id="65129"/>
    <lineage>
        <taxon>Eukaryota</taxon>
        <taxon>Sar</taxon>
        <taxon>Alveolata</taxon>
        <taxon>Ciliophora</taxon>
        <taxon>Intramacronucleata</taxon>
        <taxon>Oligohymenophorea</taxon>
        <taxon>Peniculida</taxon>
        <taxon>Parameciidae</taxon>
        <taxon>Paramecium</taxon>
    </lineage>
</organism>
<protein>
    <recommendedName>
        <fullName evidence="3">RNA helicase</fullName>
        <ecNumber evidence="3">3.6.4.13</ecNumber>
    </recommendedName>
</protein>
<comment type="similarity">
    <text evidence="2">Belongs to the DEAD box helicase family. DDX5/DBP2 subfamily.</text>
</comment>
<dbReference type="GO" id="GO:0003724">
    <property type="term" value="F:RNA helicase activity"/>
    <property type="evidence" value="ECO:0007669"/>
    <property type="project" value="UniProtKB-EC"/>
</dbReference>
<dbReference type="PROSITE" id="PS51192">
    <property type="entry name" value="HELICASE_ATP_BIND_1"/>
    <property type="match status" value="1"/>
</dbReference>
<evidence type="ECO:0000256" key="8">
    <source>
        <dbReference type="ARBA" id="ARBA00022806"/>
    </source>
</evidence>
<evidence type="ECO:0000256" key="7">
    <source>
        <dbReference type="ARBA" id="ARBA00022801"/>
    </source>
</evidence>
<keyword evidence="9 13" id="KW-0067">ATP-binding</keyword>
<evidence type="ECO:0000313" key="19">
    <source>
        <dbReference type="Proteomes" id="UP000692954"/>
    </source>
</evidence>
<dbReference type="GO" id="GO:0005524">
    <property type="term" value="F:ATP binding"/>
    <property type="evidence" value="ECO:0007669"/>
    <property type="project" value="UniProtKB-KW"/>
</dbReference>
<feature type="compositionally biased region" description="Basic residues" evidence="14">
    <location>
        <begin position="457"/>
        <end position="468"/>
    </location>
</feature>
<keyword evidence="19" id="KW-1185">Reference proteome</keyword>
<dbReference type="InterPro" id="IPR044742">
    <property type="entry name" value="DEAD/DEAH_RhlB"/>
</dbReference>
<keyword evidence="5" id="KW-0698">rRNA processing</keyword>
<dbReference type="AlphaFoldDB" id="A0A8S1LIN5"/>
<dbReference type="EMBL" id="CAJJDN010000021">
    <property type="protein sequence ID" value="CAD8066271.1"/>
    <property type="molecule type" value="Genomic_DNA"/>
</dbReference>
<evidence type="ECO:0000256" key="2">
    <source>
        <dbReference type="ARBA" id="ARBA00009334"/>
    </source>
</evidence>
<feature type="short sequence motif" description="Q motif" evidence="12">
    <location>
        <begin position="72"/>
        <end position="100"/>
    </location>
</feature>
<evidence type="ECO:0000313" key="18">
    <source>
        <dbReference type="EMBL" id="CAD8066271.1"/>
    </source>
</evidence>
<comment type="caution">
    <text evidence="18">The sequence shown here is derived from an EMBL/GenBank/DDBJ whole genome shotgun (WGS) entry which is preliminary data.</text>
</comment>
<keyword evidence="7 13" id="KW-0378">Hydrolase</keyword>
<evidence type="ECO:0000256" key="9">
    <source>
        <dbReference type="ARBA" id="ARBA00022840"/>
    </source>
</evidence>
<feature type="compositionally biased region" description="Low complexity" evidence="14">
    <location>
        <begin position="471"/>
        <end position="504"/>
    </location>
</feature>
<dbReference type="InterPro" id="IPR014014">
    <property type="entry name" value="RNA_helicase_DEAD_Q_motif"/>
</dbReference>
<dbReference type="GO" id="GO:0016787">
    <property type="term" value="F:hydrolase activity"/>
    <property type="evidence" value="ECO:0007669"/>
    <property type="project" value="UniProtKB-KW"/>
</dbReference>
<name>A0A8S1LIN5_9CILI</name>
<feature type="domain" description="Helicase ATP-binding" evidence="15">
    <location>
        <begin position="103"/>
        <end position="275"/>
    </location>
</feature>
<evidence type="ECO:0000256" key="10">
    <source>
        <dbReference type="ARBA" id="ARBA00023242"/>
    </source>
</evidence>
<gene>
    <name evidence="18" type="ORF">PSON_ATCC_30995.1.T0210250</name>
</gene>
<dbReference type="InterPro" id="IPR001650">
    <property type="entry name" value="Helicase_C-like"/>
</dbReference>
<evidence type="ECO:0000256" key="14">
    <source>
        <dbReference type="SAM" id="MobiDB-lite"/>
    </source>
</evidence>
<comment type="function">
    <text evidence="11">ATP-dependent RNA helicase required for 60S ribosomal subunit synthesis. Involved in efficient pre-rRNA processing, predominantly at site A3, which is necessary for the normal formation of 25S and 5.8S rRNAs.</text>
</comment>
<evidence type="ECO:0000256" key="5">
    <source>
        <dbReference type="ARBA" id="ARBA00022552"/>
    </source>
</evidence>
<dbReference type="SMART" id="SM00490">
    <property type="entry name" value="HELICc"/>
    <property type="match status" value="1"/>
</dbReference>
<dbReference type="CDD" id="cd18787">
    <property type="entry name" value="SF2_C_DEAD"/>
    <property type="match status" value="1"/>
</dbReference>
<evidence type="ECO:0000256" key="1">
    <source>
        <dbReference type="ARBA" id="ARBA00004604"/>
    </source>
</evidence>
<keyword evidence="4" id="KW-0690">Ribosome biogenesis</keyword>
<reference evidence="18" key="1">
    <citation type="submission" date="2021-01" db="EMBL/GenBank/DDBJ databases">
        <authorList>
            <consortium name="Genoscope - CEA"/>
            <person name="William W."/>
        </authorList>
    </citation>
    <scope>NUCLEOTIDE SEQUENCE</scope>
</reference>
<sequence length="538" mass="61796">MDHQNNYTKQKDFAVLLNRNPQTRPQTNSTPIQKVFIDPSQKIYQDIVVNEYLEQHSIVVESNQIEVPQPFIEWKDCQFPNQLNKRISLKAFQKPTPIQASVFPIIMSGHDLIGIAQTGSGKTIAYLLPGLVHIECQRKKGGPMMLILVPTRELAMQIQEHICYFSEAYNLNSACIYGGADKRPQEMALARDPDIVVATPGRLIDFLDAQVTNLHNVTYLVLDEADRMLDMGFEQQVRKIDSYIREDRQTVFFSATWPKMVQNLACDLCHNEPINLYIGSQEVTINKNITQETICLYQNEKQEELLYIMEELSNKDKVLIFVETKKDCEDLANYLSEHGFFCLSLHGDRTQQQRDYVMKEFKASRCKLLCATDVASRGLDVRDISLVINYDFPNQIDNYVHRIGRTGRAGDKGRSITMITLDTMDPRVAKQLVDLLKDSEQVVNEDLYDFAYSKPYQKGKRPNQRKKLNDKPITTQPKNNNNPNPNNNINTQKQQQKQFNQKPFSPVKQSTSNMPPPPELKKAFSDAPVFGFFNSKKE</sequence>